<dbReference type="SMART" id="SM00369">
    <property type="entry name" value="LRR_TYP"/>
    <property type="match status" value="3"/>
</dbReference>
<evidence type="ECO:0000256" key="1">
    <source>
        <dbReference type="ARBA" id="ARBA00022614"/>
    </source>
</evidence>
<evidence type="ECO:0008006" key="4">
    <source>
        <dbReference type="Google" id="ProtNLM"/>
    </source>
</evidence>
<keyword evidence="2" id="KW-0677">Repeat</keyword>
<protein>
    <recommendedName>
        <fullName evidence="4">Leucine-rich repeat domain-containing protein</fullName>
    </recommendedName>
</protein>
<dbReference type="EMBL" id="BART01015933">
    <property type="protein sequence ID" value="GAG75931.1"/>
    <property type="molecule type" value="Genomic_DNA"/>
</dbReference>
<feature type="non-terminal residue" evidence="3">
    <location>
        <position position="285"/>
    </location>
</feature>
<dbReference type="PANTHER" id="PTHR48051:SF1">
    <property type="entry name" value="RAS SUPPRESSOR PROTEIN 1"/>
    <property type="match status" value="1"/>
</dbReference>
<proteinExistence type="predicted"/>
<sequence length="285" mass="32904">MNIPTTQIKNFDTIDSIDEAAELVDNLVEEEMREIEIPPEVEFWGHCSNLQVWYEQGYDTSLIHSNIAFQILKKLTEVGDPLARDVYKGEIIKRYENGTEKTKEYLRKAGFLRELQVDERLNLLLDNQNFGALMELSEEVTFDPNPLPTIECLLWRISIKEEKIIELDLSDLDLKTFPKAILKLKGLIILILNDNYLKTVPSEIRKLSSLKQLWIEENKITHLPDSICEMVSLEEIWAGGNKIQVLPDNIGGLINLRHLKLGSNEIRELPESFYRLVSLENLSLQ</sequence>
<dbReference type="InterPro" id="IPR032675">
    <property type="entry name" value="LRR_dom_sf"/>
</dbReference>
<name>X1BUV4_9ZZZZ</name>
<dbReference type="InterPro" id="IPR050216">
    <property type="entry name" value="LRR_domain-containing"/>
</dbReference>
<dbReference type="PROSITE" id="PS51450">
    <property type="entry name" value="LRR"/>
    <property type="match status" value="2"/>
</dbReference>
<dbReference type="GO" id="GO:0005737">
    <property type="term" value="C:cytoplasm"/>
    <property type="evidence" value="ECO:0007669"/>
    <property type="project" value="TreeGrafter"/>
</dbReference>
<accession>X1BUV4</accession>
<dbReference type="Gene3D" id="3.80.10.10">
    <property type="entry name" value="Ribonuclease Inhibitor"/>
    <property type="match status" value="1"/>
</dbReference>
<dbReference type="AlphaFoldDB" id="X1BUV4"/>
<keyword evidence="1" id="KW-0433">Leucine-rich repeat</keyword>
<reference evidence="3" key="1">
    <citation type="journal article" date="2014" name="Front. Microbiol.">
        <title>High frequency of phylogenetically diverse reductive dehalogenase-homologous genes in deep subseafloor sedimentary metagenomes.</title>
        <authorList>
            <person name="Kawai M."/>
            <person name="Futagami T."/>
            <person name="Toyoda A."/>
            <person name="Takaki Y."/>
            <person name="Nishi S."/>
            <person name="Hori S."/>
            <person name="Arai W."/>
            <person name="Tsubouchi T."/>
            <person name="Morono Y."/>
            <person name="Uchiyama I."/>
            <person name="Ito T."/>
            <person name="Fujiyama A."/>
            <person name="Inagaki F."/>
            <person name="Takami H."/>
        </authorList>
    </citation>
    <scope>NUCLEOTIDE SEQUENCE</scope>
    <source>
        <strain evidence="3">Expedition CK06-06</strain>
    </source>
</reference>
<evidence type="ECO:0000313" key="3">
    <source>
        <dbReference type="EMBL" id="GAG75931.1"/>
    </source>
</evidence>
<organism evidence="3">
    <name type="scientific">marine sediment metagenome</name>
    <dbReference type="NCBI Taxonomy" id="412755"/>
    <lineage>
        <taxon>unclassified sequences</taxon>
        <taxon>metagenomes</taxon>
        <taxon>ecological metagenomes</taxon>
    </lineage>
</organism>
<gene>
    <name evidence="3" type="ORF">S01H4_30804</name>
</gene>
<dbReference type="InterPro" id="IPR001611">
    <property type="entry name" value="Leu-rich_rpt"/>
</dbReference>
<dbReference type="Pfam" id="PF13855">
    <property type="entry name" value="LRR_8"/>
    <property type="match status" value="1"/>
</dbReference>
<dbReference type="PANTHER" id="PTHR48051">
    <property type="match status" value="1"/>
</dbReference>
<dbReference type="InterPro" id="IPR003591">
    <property type="entry name" value="Leu-rich_rpt_typical-subtyp"/>
</dbReference>
<dbReference type="SUPFAM" id="SSF52058">
    <property type="entry name" value="L domain-like"/>
    <property type="match status" value="1"/>
</dbReference>
<comment type="caution">
    <text evidence="3">The sequence shown here is derived from an EMBL/GenBank/DDBJ whole genome shotgun (WGS) entry which is preliminary data.</text>
</comment>
<evidence type="ECO:0000256" key="2">
    <source>
        <dbReference type="ARBA" id="ARBA00022737"/>
    </source>
</evidence>